<evidence type="ECO:0000313" key="2">
    <source>
        <dbReference type="EMBL" id="KAJ5254644.1"/>
    </source>
</evidence>
<proteinExistence type="predicted"/>
<comment type="caution">
    <text evidence="2">The sequence shown here is derived from an EMBL/GenBank/DDBJ whole genome shotgun (WGS) entry which is preliminary data.</text>
</comment>
<gene>
    <name evidence="2" type="ORF">N7505_011853</name>
</gene>
<evidence type="ECO:0000256" key="1">
    <source>
        <dbReference type="SAM" id="Coils"/>
    </source>
</evidence>
<feature type="coiled-coil region" evidence="1">
    <location>
        <begin position="71"/>
        <end position="98"/>
    </location>
</feature>
<organism evidence="2 3">
    <name type="scientific">Penicillium chrysogenum</name>
    <name type="common">Penicillium notatum</name>
    <dbReference type="NCBI Taxonomy" id="5076"/>
    <lineage>
        <taxon>Eukaryota</taxon>
        <taxon>Fungi</taxon>
        <taxon>Dikarya</taxon>
        <taxon>Ascomycota</taxon>
        <taxon>Pezizomycotina</taxon>
        <taxon>Eurotiomycetes</taxon>
        <taxon>Eurotiomycetidae</taxon>
        <taxon>Eurotiales</taxon>
        <taxon>Aspergillaceae</taxon>
        <taxon>Penicillium</taxon>
        <taxon>Penicillium chrysogenum species complex</taxon>
    </lineage>
</organism>
<reference evidence="2 3" key="1">
    <citation type="journal article" date="2023" name="IMA Fungus">
        <title>Comparative genomic study of the Penicillium genus elucidates a diverse pangenome and 15 lateral gene transfer events.</title>
        <authorList>
            <person name="Petersen C."/>
            <person name="Sorensen T."/>
            <person name="Nielsen M.R."/>
            <person name="Sondergaard T.E."/>
            <person name="Sorensen J.L."/>
            <person name="Fitzpatrick D.A."/>
            <person name="Frisvad J.C."/>
            <person name="Nielsen K.L."/>
        </authorList>
    </citation>
    <scope>NUCLEOTIDE SEQUENCE [LARGE SCALE GENOMIC DNA]</scope>
    <source>
        <strain evidence="2 3">IBT 3361</strain>
    </source>
</reference>
<dbReference type="Proteomes" id="UP001220256">
    <property type="component" value="Unassembled WGS sequence"/>
</dbReference>
<accession>A0ABQ8W1Q3</accession>
<sequence length="248" mass="29344">MQFQYSFRDSKYVICGSESVYRERITDVLLAEHALLELSQREEMLHHRATALDKTLAVESDRLQPEKTNSVESTRTELEKTHQQLKEVQLQYARKEYELYEATSMLTPYIKELYDNLRRDPKWFMREELVQDCSDRGGCCSRECGCCAQRCEEEKNLLQRKKGRGHCTTECQCCIGFRGFEFPEEDKEKIRRDFEAKVKYTITGSAYFIKLANWSFCPLKCQKPSNPSKPKSRRYRIFRWGSTDEKES</sequence>
<dbReference type="EMBL" id="JAPVEB010000011">
    <property type="protein sequence ID" value="KAJ5254644.1"/>
    <property type="molecule type" value="Genomic_DNA"/>
</dbReference>
<protein>
    <submittedName>
        <fullName evidence="2">Uncharacterized protein</fullName>
    </submittedName>
</protein>
<name>A0ABQ8W1Q3_PENCH</name>
<keyword evidence="1" id="KW-0175">Coiled coil</keyword>
<evidence type="ECO:0000313" key="3">
    <source>
        <dbReference type="Proteomes" id="UP001220256"/>
    </source>
</evidence>
<keyword evidence="3" id="KW-1185">Reference proteome</keyword>